<reference evidence="1" key="1">
    <citation type="journal article" date="2023" name="G3 (Bethesda)">
        <title>A reference genome for the long-term kleptoplast-retaining sea slug Elysia crispata morphotype clarki.</title>
        <authorList>
            <person name="Eastman K.E."/>
            <person name="Pendleton A.L."/>
            <person name="Shaikh M.A."/>
            <person name="Suttiyut T."/>
            <person name="Ogas R."/>
            <person name="Tomko P."/>
            <person name="Gavelis G."/>
            <person name="Widhalm J.R."/>
            <person name="Wisecaver J.H."/>
        </authorList>
    </citation>
    <scope>NUCLEOTIDE SEQUENCE</scope>
    <source>
        <strain evidence="1">ECLA1</strain>
    </source>
</reference>
<dbReference type="EMBL" id="JAWDGP010006465">
    <property type="protein sequence ID" value="KAK3740630.1"/>
    <property type="molecule type" value="Genomic_DNA"/>
</dbReference>
<comment type="caution">
    <text evidence="1">The sequence shown here is derived from an EMBL/GenBank/DDBJ whole genome shotgun (WGS) entry which is preliminary data.</text>
</comment>
<sequence>MEITVTVTGPVTRQCRRGRCVMDGRWTSLLYLMRWCRSSVTIGFGTGVSLAGTLRGVINTTLCDQRQGLVTWLDNSSGHHVASWSVRPESCTEVNFWSRTSAGLDMKALNRSG</sequence>
<dbReference type="Proteomes" id="UP001283361">
    <property type="component" value="Unassembled WGS sequence"/>
</dbReference>
<name>A0AAE1CWD6_9GAST</name>
<evidence type="ECO:0000313" key="2">
    <source>
        <dbReference type="Proteomes" id="UP001283361"/>
    </source>
</evidence>
<gene>
    <name evidence="1" type="ORF">RRG08_025449</name>
</gene>
<dbReference type="AlphaFoldDB" id="A0AAE1CWD6"/>
<protein>
    <submittedName>
        <fullName evidence="1">Uncharacterized protein</fullName>
    </submittedName>
</protein>
<keyword evidence="2" id="KW-1185">Reference proteome</keyword>
<proteinExistence type="predicted"/>
<evidence type="ECO:0000313" key="1">
    <source>
        <dbReference type="EMBL" id="KAK3740630.1"/>
    </source>
</evidence>
<accession>A0AAE1CWD6</accession>
<organism evidence="1 2">
    <name type="scientific">Elysia crispata</name>
    <name type="common">lettuce slug</name>
    <dbReference type="NCBI Taxonomy" id="231223"/>
    <lineage>
        <taxon>Eukaryota</taxon>
        <taxon>Metazoa</taxon>
        <taxon>Spiralia</taxon>
        <taxon>Lophotrochozoa</taxon>
        <taxon>Mollusca</taxon>
        <taxon>Gastropoda</taxon>
        <taxon>Heterobranchia</taxon>
        <taxon>Euthyneura</taxon>
        <taxon>Panpulmonata</taxon>
        <taxon>Sacoglossa</taxon>
        <taxon>Placobranchoidea</taxon>
        <taxon>Plakobranchidae</taxon>
        <taxon>Elysia</taxon>
    </lineage>
</organism>